<sequence length="1046" mass="112773">MMGIHRNWRARAGNRLMLSCASLAVIGALVQPAAAQDNSAEQDSQVAPAIVVTGSRIVRPDYSSNSPTISVDDALLQNSGTAALETNLNKLPQFVPAQTPTAGADIQPTATNTPGAATVSLRGIGSNRNLVLLDGRRITPSNASGVVDISTIPSAAIERVEIISGGASATYGADAVAGVTNFILKKNFQGLEMDGQMGMTQHGDGFEYQISGIMGADFDDKRGNISLSMSMNTREASYQRDRKWYRDLWADENIAGTQYFIDRPGVNFGYSNLPTTLNGMFPGSTLPGGGVTVYTNPDGTPFVNGSWTDSSGIYHPYFEGFDQAVDGYDYKLNANGVMTQNNTDSYLILPLTRYNFFANGNYEINDWVGVFAQAMYSNVNTYTRNEPGPITSGWSVFIDPTTLSADQLPDDLWTLLNSRPDADAPFELRTLMPGNRETYTDVSTFNMQAGLRGKIPGTDWTWETFVSHGESQTYTLQTGIYSLERLRTVLNSGNFGQGFSQTGNAAGGGFGASTATCTSGLNFFVIPEGGYSQDCLDAVTADLKTRSKLRQTIVEANFQGELFSLPAGGVRAAVGASYREQEYQFINDTLTSDGTSFLDQALGIYPSADSYGYFDVQEAYAELLIPVLADLPAIKSFSLELGGRVSKYSTTGTSYTYKALGDWEVNDWLRVRGGYNRAERAPNIGELYLSSQQTFGVNYAGDPCSLANPLAWSANPDNANGAQVRAVCEVLMDRSGSDTAKTEYYDGTQDNSTFGYAWPTLVGNANLTTEKADTWTLGMVVRSPFSSPALSGLRLSVDWFDINVKDAIAPLTVATALQQCLDPQFNPLVLTDADAAASTQFCQDINRNQTGSLGNVLITYTNSGRFNVQGIDAQLDWGMPVGPGRLSANVVLNYLLKYKSSSLPTLPMVDYVGTFGTTENGLNTGVYEYRVLTSLNYQLGKFGLGLQWQHLPSIEDAAEATTAGGTTTVGAAAYNIFHLNGNVSVTDNLNLRFGVDNLFDKAPPLTNYNPANSASLTNGLLSGGSYSTGYYDTNGRRFWVGANVKF</sequence>
<evidence type="ECO:0000256" key="8">
    <source>
        <dbReference type="ARBA" id="ARBA00023237"/>
    </source>
</evidence>
<dbReference type="InterPro" id="IPR010917">
    <property type="entry name" value="TonB_rcpt_CS"/>
</dbReference>
<evidence type="ECO:0000256" key="7">
    <source>
        <dbReference type="ARBA" id="ARBA00023136"/>
    </source>
</evidence>
<dbReference type="PROSITE" id="PS01156">
    <property type="entry name" value="TONB_DEPENDENT_REC_2"/>
    <property type="match status" value="1"/>
</dbReference>
<keyword evidence="2 9" id="KW-0813">Transport</keyword>
<dbReference type="EMBL" id="WTYJ01000001">
    <property type="protein sequence ID" value="MXO97976.1"/>
    <property type="molecule type" value="Genomic_DNA"/>
</dbReference>
<keyword evidence="3 9" id="KW-1134">Transmembrane beta strand</keyword>
<feature type="domain" description="TonB-dependent receptor plug" evidence="14">
    <location>
        <begin position="66"/>
        <end position="179"/>
    </location>
</feature>
<evidence type="ECO:0000313" key="16">
    <source>
        <dbReference type="Proteomes" id="UP000469430"/>
    </source>
</evidence>
<evidence type="ECO:0000256" key="6">
    <source>
        <dbReference type="ARBA" id="ARBA00023077"/>
    </source>
</evidence>
<evidence type="ECO:0000256" key="3">
    <source>
        <dbReference type="ARBA" id="ARBA00022452"/>
    </source>
</evidence>
<evidence type="ECO:0000259" key="13">
    <source>
        <dbReference type="Pfam" id="PF00593"/>
    </source>
</evidence>
<comment type="caution">
    <text evidence="15">The sequence shown here is derived from an EMBL/GenBank/DDBJ whole genome shotgun (WGS) entry which is preliminary data.</text>
</comment>
<dbReference type="Proteomes" id="UP000469430">
    <property type="component" value="Unassembled WGS sequence"/>
</dbReference>
<evidence type="ECO:0000259" key="14">
    <source>
        <dbReference type="Pfam" id="PF07715"/>
    </source>
</evidence>
<comment type="similarity">
    <text evidence="9 11">Belongs to the TonB-dependent receptor family.</text>
</comment>
<keyword evidence="4 9" id="KW-0812">Transmembrane</keyword>
<evidence type="ECO:0000256" key="1">
    <source>
        <dbReference type="ARBA" id="ARBA00004571"/>
    </source>
</evidence>
<accession>A0A6I4TQ49</accession>
<dbReference type="InterPro" id="IPR012910">
    <property type="entry name" value="Plug_dom"/>
</dbReference>
<organism evidence="15 16">
    <name type="scientific">Croceibacterium xixiisoli</name>
    <dbReference type="NCBI Taxonomy" id="1476466"/>
    <lineage>
        <taxon>Bacteria</taxon>
        <taxon>Pseudomonadati</taxon>
        <taxon>Pseudomonadota</taxon>
        <taxon>Alphaproteobacteria</taxon>
        <taxon>Sphingomonadales</taxon>
        <taxon>Erythrobacteraceae</taxon>
        <taxon>Croceibacterium</taxon>
    </lineage>
</organism>
<feature type="short sequence motif" description="TonB C-terminal box" evidence="10">
    <location>
        <begin position="1029"/>
        <end position="1046"/>
    </location>
</feature>
<gene>
    <name evidence="15" type="ORF">GRI97_03100</name>
</gene>
<dbReference type="InterPro" id="IPR037066">
    <property type="entry name" value="Plug_dom_sf"/>
</dbReference>
<dbReference type="AlphaFoldDB" id="A0A6I4TQ49"/>
<keyword evidence="5 12" id="KW-0732">Signal</keyword>
<protein>
    <submittedName>
        <fullName evidence="15">TonB-dependent receptor</fullName>
    </submittedName>
</protein>
<evidence type="ECO:0000256" key="2">
    <source>
        <dbReference type="ARBA" id="ARBA00022448"/>
    </source>
</evidence>
<dbReference type="PANTHER" id="PTHR47234">
    <property type="match status" value="1"/>
</dbReference>
<dbReference type="Pfam" id="PF07715">
    <property type="entry name" value="Plug"/>
    <property type="match status" value="1"/>
</dbReference>
<dbReference type="SUPFAM" id="SSF56935">
    <property type="entry name" value="Porins"/>
    <property type="match status" value="1"/>
</dbReference>
<reference evidence="15 16" key="1">
    <citation type="submission" date="2019-12" db="EMBL/GenBank/DDBJ databases">
        <title>Genomic-based taxomic classification of the family Erythrobacteraceae.</title>
        <authorList>
            <person name="Xu L."/>
        </authorList>
    </citation>
    <scope>NUCLEOTIDE SEQUENCE [LARGE SCALE GENOMIC DNA]</scope>
    <source>
        <strain evidence="15 16">S36</strain>
    </source>
</reference>
<dbReference type="PROSITE" id="PS52016">
    <property type="entry name" value="TONB_DEPENDENT_REC_3"/>
    <property type="match status" value="1"/>
</dbReference>
<feature type="signal peptide" evidence="12">
    <location>
        <begin position="1"/>
        <end position="35"/>
    </location>
</feature>
<evidence type="ECO:0000256" key="9">
    <source>
        <dbReference type="PROSITE-ProRule" id="PRU01360"/>
    </source>
</evidence>
<feature type="domain" description="TonB-dependent receptor-like beta-barrel" evidence="13">
    <location>
        <begin position="438"/>
        <end position="998"/>
    </location>
</feature>
<keyword evidence="8 9" id="KW-0998">Cell outer membrane</keyword>
<dbReference type="RefSeq" id="WP_161389653.1">
    <property type="nucleotide sequence ID" value="NZ_WTYJ01000001.1"/>
</dbReference>
<evidence type="ECO:0000313" key="15">
    <source>
        <dbReference type="EMBL" id="MXO97976.1"/>
    </source>
</evidence>
<keyword evidence="16" id="KW-1185">Reference proteome</keyword>
<dbReference type="Pfam" id="PF00593">
    <property type="entry name" value="TonB_dep_Rec_b-barrel"/>
    <property type="match status" value="1"/>
</dbReference>
<dbReference type="OrthoDB" id="7614575at2"/>
<name>A0A6I4TQ49_9SPHN</name>
<evidence type="ECO:0000256" key="5">
    <source>
        <dbReference type="ARBA" id="ARBA00022729"/>
    </source>
</evidence>
<evidence type="ECO:0000256" key="12">
    <source>
        <dbReference type="SAM" id="SignalP"/>
    </source>
</evidence>
<evidence type="ECO:0000256" key="11">
    <source>
        <dbReference type="RuleBase" id="RU003357"/>
    </source>
</evidence>
<comment type="subcellular location">
    <subcellularLocation>
        <location evidence="1 9">Cell outer membrane</location>
        <topology evidence="1 9">Multi-pass membrane protein</topology>
    </subcellularLocation>
</comment>
<keyword evidence="15" id="KW-0675">Receptor</keyword>
<evidence type="ECO:0000256" key="10">
    <source>
        <dbReference type="PROSITE-ProRule" id="PRU10144"/>
    </source>
</evidence>
<dbReference type="InterPro" id="IPR000531">
    <property type="entry name" value="Beta-barrel_TonB"/>
</dbReference>
<evidence type="ECO:0000256" key="4">
    <source>
        <dbReference type="ARBA" id="ARBA00022692"/>
    </source>
</evidence>
<proteinExistence type="inferred from homology"/>
<feature type="chain" id="PRO_5026111245" evidence="12">
    <location>
        <begin position="36"/>
        <end position="1046"/>
    </location>
</feature>
<dbReference type="InterPro" id="IPR036942">
    <property type="entry name" value="Beta-barrel_TonB_sf"/>
</dbReference>
<dbReference type="PANTHER" id="PTHR47234:SF2">
    <property type="entry name" value="TONB-DEPENDENT RECEPTOR"/>
    <property type="match status" value="1"/>
</dbReference>
<dbReference type="Gene3D" id="2.170.130.10">
    <property type="entry name" value="TonB-dependent receptor, plug domain"/>
    <property type="match status" value="1"/>
</dbReference>
<dbReference type="GO" id="GO:0009279">
    <property type="term" value="C:cell outer membrane"/>
    <property type="evidence" value="ECO:0007669"/>
    <property type="project" value="UniProtKB-SubCell"/>
</dbReference>
<keyword evidence="7 9" id="KW-0472">Membrane</keyword>
<keyword evidence="6 11" id="KW-0798">TonB box</keyword>
<dbReference type="InterPro" id="IPR039426">
    <property type="entry name" value="TonB-dep_rcpt-like"/>
</dbReference>
<dbReference type="Gene3D" id="2.40.170.20">
    <property type="entry name" value="TonB-dependent receptor, beta-barrel domain"/>
    <property type="match status" value="1"/>
</dbReference>